<comment type="caution">
    <text evidence="2">The sequence shown here is derived from an EMBL/GenBank/DDBJ whole genome shotgun (WGS) entry which is preliminary data.</text>
</comment>
<evidence type="ECO:0000313" key="2">
    <source>
        <dbReference type="EMBL" id="MCU7556112.1"/>
    </source>
</evidence>
<organism evidence="2 3">
    <name type="scientific">Alteromonas salexigens</name>
    <dbReference type="NCBI Taxonomy" id="2982530"/>
    <lineage>
        <taxon>Bacteria</taxon>
        <taxon>Pseudomonadati</taxon>
        <taxon>Pseudomonadota</taxon>
        <taxon>Gammaproteobacteria</taxon>
        <taxon>Alteromonadales</taxon>
        <taxon>Alteromonadaceae</taxon>
        <taxon>Alteromonas/Salinimonas group</taxon>
        <taxon>Alteromonas</taxon>
    </lineage>
</organism>
<reference evidence="3" key="1">
    <citation type="submission" date="2023-07" db="EMBL/GenBank/DDBJ databases">
        <title>Study on multiphase classification of strain Alteromonas salexigens isolated from the Yellow Sea.</title>
        <authorList>
            <person name="Sun L."/>
        </authorList>
    </citation>
    <scope>NUCLEOTIDE SEQUENCE [LARGE SCALE GENOMIC DNA]</scope>
    <source>
        <strain evidence="3">ASW11-19</strain>
    </source>
</reference>
<proteinExistence type="predicted"/>
<feature type="transmembrane region" description="Helical" evidence="1">
    <location>
        <begin position="73"/>
        <end position="95"/>
    </location>
</feature>
<sequence length="334" mass="38827">MSNQKQLYLYPFEHANGFIDRTKSVFSALGFAIHPFKSIFRFGNIARRQSNWVVLNWYEDQPFRQGMSGLKRVAFILGFIVSLWTLRLFSAHIIWVRHNFKPHNTRSDNDFYRYIVRLMRYLSDRVITLEPTDILGTVVAKHPLYKEDEELIALQQRLSAASKQYRFLYFGSIKPYKRLDMLLHRWPKDKPLTIKGYCSDPRYTATLNNIIAERELQVNWENRFLSDDELETAVASTEYVILPHDDNAMISSGTFYMALSLGANVLCLDSVFARYKAEVFDFVKVISTTRLPEQLDNLEHVPSDKVIAQAMTHYSDRAVQSAWCAALATAEDNR</sequence>
<dbReference type="SUPFAM" id="SSF53756">
    <property type="entry name" value="UDP-Glycosyltransferase/glycogen phosphorylase"/>
    <property type="match status" value="1"/>
</dbReference>
<keyword evidence="3" id="KW-1185">Reference proteome</keyword>
<name>A0ABT2VT48_9ALTE</name>
<protein>
    <recommendedName>
        <fullName evidence="4">Glycosyl transferase family 1 domain-containing protein</fullName>
    </recommendedName>
</protein>
<keyword evidence="1" id="KW-0812">Transmembrane</keyword>
<keyword evidence="1" id="KW-1133">Transmembrane helix</keyword>
<dbReference type="RefSeq" id="WP_262996441.1">
    <property type="nucleotide sequence ID" value="NZ_JAOTJC010000016.1"/>
</dbReference>
<keyword evidence="1" id="KW-0472">Membrane</keyword>
<gene>
    <name evidence="2" type="ORF">OCL06_16085</name>
</gene>
<accession>A0ABT2VT48</accession>
<dbReference type="EMBL" id="JAOTJC010000016">
    <property type="protein sequence ID" value="MCU7556112.1"/>
    <property type="molecule type" value="Genomic_DNA"/>
</dbReference>
<evidence type="ECO:0008006" key="4">
    <source>
        <dbReference type="Google" id="ProtNLM"/>
    </source>
</evidence>
<evidence type="ECO:0000256" key="1">
    <source>
        <dbReference type="SAM" id="Phobius"/>
    </source>
</evidence>
<dbReference type="Proteomes" id="UP001209257">
    <property type="component" value="Unassembled WGS sequence"/>
</dbReference>
<evidence type="ECO:0000313" key="3">
    <source>
        <dbReference type="Proteomes" id="UP001209257"/>
    </source>
</evidence>